<dbReference type="InterPro" id="IPR002197">
    <property type="entry name" value="HTH_Fis"/>
</dbReference>
<evidence type="ECO:0000259" key="5">
    <source>
        <dbReference type="PROSITE" id="PS50045"/>
    </source>
</evidence>
<dbReference type="InterPro" id="IPR025944">
    <property type="entry name" value="Sigma_54_int_dom_CS"/>
</dbReference>
<dbReference type="SUPFAM" id="SSF46689">
    <property type="entry name" value="Homeodomain-like"/>
    <property type="match status" value="1"/>
</dbReference>
<dbReference type="InterPro" id="IPR009057">
    <property type="entry name" value="Homeodomain-like_sf"/>
</dbReference>
<dbReference type="Pfam" id="PF25601">
    <property type="entry name" value="AAA_lid_14"/>
    <property type="match status" value="1"/>
</dbReference>
<organism evidence="6 7">
    <name type="scientific">Geodia barretti</name>
    <name type="common">Barrett's horny sponge</name>
    <dbReference type="NCBI Taxonomy" id="519541"/>
    <lineage>
        <taxon>Eukaryota</taxon>
        <taxon>Metazoa</taxon>
        <taxon>Porifera</taxon>
        <taxon>Demospongiae</taxon>
        <taxon>Heteroscleromorpha</taxon>
        <taxon>Tetractinellida</taxon>
        <taxon>Astrophorina</taxon>
        <taxon>Geodiidae</taxon>
        <taxon>Geodia</taxon>
    </lineage>
</organism>
<dbReference type="InterPro" id="IPR027417">
    <property type="entry name" value="P-loop_NTPase"/>
</dbReference>
<evidence type="ECO:0000313" key="6">
    <source>
        <dbReference type="EMBL" id="CAI8025026.1"/>
    </source>
</evidence>
<dbReference type="SMART" id="SM00382">
    <property type="entry name" value="AAA"/>
    <property type="match status" value="1"/>
</dbReference>
<dbReference type="PROSITE" id="PS50045">
    <property type="entry name" value="SIGMA54_INTERACT_4"/>
    <property type="match status" value="1"/>
</dbReference>
<keyword evidence="4" id="KW-0804">Transcription</keyword>
<dbReference type="SUPFAM" id="SSF52540">
    <property type="entry name" value="P-loop containing nucleoside triphosphate hydrolases"/>
    <property type="match status" value="1"/>
</dbReference>
<dbReference type="InterPro" id="IPR058031">
    <property type="entry name" value="AAA_lid_NorR"/>
</dbReference>
<dbReference type="InterPro" id="IPR002078">
    <property type="entry name" value="Sigma_54_int"/>
</dbReference>
<dbReference type="GO" id="GO:0005524">
    <property type="term" value="F:ATP binding"/>
    <property type="evidence" value="ECO:0007669"/>
    <property type="project" value="UniProtKB-KW"/>
</dbReference>
<gene>
    <name evidence="6" type="ORF">GBAR_LOCUS14490</name>
</gene>
<evidence type="ECO:0000256" key="2">
    <source>
        <dbReference type="ARBA" id="ARBA00022840"/>
    </source>
</evidence>
<comment type="caution">
    <text evidence="6">The sequence shown here is derived from an EMBL/GenBank/DDBJ whole genome shotgun (WGS) entry which is preliminary data.</text>
</comment>
<dbReference type="Proteomes" id="UP001174909">
    <property type="component" value="Unassembled WGS sequence"/>
</dbReference>
<dbReference type="Gene3D" id="3.40.50.300">
    <property type="entry name" value="P-loop containing nucleotide triphosphate hydrolases"/>
    <property type="match status" value="1"/>
</dbReference>
<protein>
    <submittedName>
        <fullName evidence="6">Nif-specific regulatory protein</fullName>
    </submittedName>
</protein>
<dbReference type="EMBL" id="CASHTH010002115">
    <property type="protein sequence ID" value="CAI8025026.1"/>
    <property type="molecule type" value="Genomic_DNA"/>
</dbReference>
<accession>A0AA35SAN2</accession>
<name>A0AA35SAN2_GEOBA</name>
<dbReference type="PROSITE" id="PS00688">
    <property type="entry name" value="SIGMA54_INTERACT_3"/>
    <property type="match status" value="1"/>
</dbReference>
<dbReference type="CDD" id="cd00009">
    <property type="entry name" value="AAA"/>
    <property type="match status" value="1"/>
</dbReference>
<evidence type="ECO:0000313" key="7">
    <source>
        <dbReference type="Proteomes" id="UP001174909"/>
    </source>
</evidence>
<keyword evidence="2" id="KW-0067">ATP-binding</keyword>
<dbReference type="Gene3D" id="1.10.10.60">
    <property type="entry name" value="Homeodomain-like"/>
    <property type="match status" value="1"/>
</dbReference>
<dbReference type="Pfam" id="PF02954">
    <property type="entry name" value="HTH_8"/>
    <property type="match status" value="1"/>
</dbReference>
<keyword evidence="7" id="KW-1185">Reference proteome</keyword>
<dbReference type="InterPro" id="IPR003593">
    <property type="entry name" value="AAA+_ATPase"/>
</dbReference>
<keyword evidence="3" id="KW-0805">Transcription regulation</keyword>
<dbReference type="AlphaFoldDB" id="A0AA35SAN2"/>
<reference evidence="6" key="1">
    <citation type="submission" date="2023-03" db="EMBL/GenBank/DDBJ databases">
        <authorList>
            <person name="Steffen K."/>
            <person name="Cardenas P."/>
        </authorList>
    </citation>
    <scope>NUCLEOTIDE SEQUENCE</scope>
</reference>
<keyword evidence="1" id="KW-0547">Nucleotide-binding</keyword>
<evidence type="ECO:0000256" key="3">
    <source>
        <dbReference type="ARBA" id="ARBA00023015"/>
    </source>
</evidence>
<dbReference type="FunFam" id="3.40.50.300:FF:000006">
    <property type="entry name" value="DNA-binding transcriptional regulator NtrC"/>
    <property type="match status" value="1"/>
</dbReference>
<dbReference type="Gene3D" id="1.10.8.60">
    <property type="match status" value="1"/>
</dbReference>
<dbReference type="PRINTS" id="PR01590">
    <property type="entry name" value="HTHFIS"/>
</dbReference>
<dbReference type="Pfam" id="PF00158">
    <property type="entry name" value="Sigma54_activat"/>
    <property type="match status" value="1"/>
</dbReference>
<dbReference type="InterPro" id="IPR025662">
    <property type="entry name" value="Sigma_54_int_dom_ATP-bd_1"/>
</dbReference>
<dbReference type="GO" id="GO:0006355">
    <property type="term" value="P:regulation of DNA-templated transcription"/>
    <property type="evidence" value="ECO:0007669"/>
    <property type="project" value="InterPro"/>
</dbReference>
<sequence>RSTRTSRPCSKVAALPATVLILGESGTGKELLARLIHRESGAEDSPFVAVNLAAIPNDLVESTLFGHEKGAFTGAIRQQLGKFELATGGTLFLDEVGDLRYELQAKLLRAIQEGEIERVGGTHAIKTDFRLIAATNTDLSKAVKAGTFREDLFYRLNVIPIQLPALRDRIEDVPELARFFLRRFNVKFRKDIQGIADSTLRILGSHWWPGNIRELENLVERLVAISDKNWITDEDLPIEFHVAQLNSAQPAVDHLLDRAVSTFERNFIIRALEKEGWNVTATARSLGIPLSTMKFKMDRLEIRALARKRRGN</sequence>
<feature type="domain" description="Sigma-54 factor interaction" evidence="5">
    <location>
        <begin position="11"/>
        <end position="224"/>
    </location>
</feature>
<dbReference type="PANTHER" id="PTHR32071">
    <property type="entry name" value="TRANSCRIPTIONAL REGULATORY PROTEIN"/>
    <property type="match status" value="1"/>
</dbReference>
<dbReference type="PROSITE" id="PS00675">
    <property type="entry name" value="SIGMA54_INTERACT_1"/>
    <property type="match status" value="1"/>
</dbReference>
<feature type="non-terminal residue" evidence="6">
    <location>
        <position position="1"/>
    </location>
</feature>
<evidence type="ECO:0000256" key="1">
    <source>
        <dbReference type="ARBA" id="ARBA00022741"/>
    </source>
</evidence>
<proteinExistence type="predicted"/>
<evidence type="ECO:0000256" key="4">
    <source>
        <dbReference type="ARBA" id="ARBA00023163"/>
    </source>
</evidence>
<dbReference type="GO" id="GO:0043565">
    <property type="term" value="F:sequence-specific DNA binding"/>
    <property type="evidence" value="ECO:0007669"/>
    <property type="project" value="InterPro"/>
</dbReference>